<accession>A0ACA9LGI3</accession>
<organism evidence="1 2">
    <name type="scientific">Cetraspora pellucida</name>
    <dbReference type="NCBI Taxonomy" id="1433469"/>
    <lineage>
        <taxon>Eukaryota</taxon>
        <taxon>Fungi</taxon>
        <taxon>Fungi incertae sedis</taxon>
        <taxon>Mucoromycota</taxon>
        <taxon>Glomeromycotina</taxon>
        <taxon>Glomeromycetes</taxon>
        <taxon>Diversisporales</taxon>
        <taxon>Gigasporaceae</taxon>
        <taxon>Cetraspora</taxon>
    </lineage>
</organism>
<keyword evidence="2" id="KW-1185">Reference proteome</keyword>
<dbReference type="Proteomes" id="UP000789366">
    <property type="component" value="Unassembled WGS sequence"/>
</dbReference>
<evidence type="ECO:0000313" key="1">
    <source>
        <dbReference type="EMBL" id="CAG8524882.1"/>
    </source>
</evidence>
<sequence length="306" mass="36454">MFDIIEDEYHEQEYREHLYYLYTPNQLAFCVDFFSLDSSFTSQEPNSSRQAYLQPFHNHIRSTVTALKPSQALTNETETNFADTAETGTIYVSRNNINKIERETNNRLEADEDFYFNYVLEGNLEGNPLISKEILSKFKHTFIIRDPEKSVKSFYKAANSTYQAWDKACIPNSERYDIFFSEKVWLKESRILYDLTKNITGEEIVLVDADDLVQEPEKILRKYCEMVNVEFKKEMLEWKEERLKIWDLKLSGPDIDYLWHKNVMQSTGFDKSINNNEEIEYPQHVYDLIAKSKPHYEYLFQHRIKI</sequence>
<dbReference type="EMBL" id="CAJVPW010003491">
    <property type="protein sequence ID" value="CAG8524882.1"/>
    <property type="molecule type" value="Genomic_DNA"/>
</dbReference>
<proteinExistence type="predicted"/>
<evidence type="ECO:0000313" key="2">
    <source>
        <dbReference type="Proteomes" id="UP000789366"/>
    </source>
</evidence>
<gene>
    <name evidence="1" type="ORF">SPELUC_LOCUS4102</name>
</gene>
<comment type="caution">
    <text evidence="1">The sequence shown here is derived from an EMBL/GenBank/DDBJ whole genome shotgun (WGS) entry which is preliminary data.</text>
</comment>
<protein>
    <submittedName>
        <fullName evidence="1">11877_t:CDS:1</fullName>
    </submittedName>
</protein>
<reference evidence="1" key="1">
    <citation type="submission" date="2021-06" db="EMBL/GenBank/DDBJ databases">
        <authorList>
            <person name="Kallberg Y."/>
            <person name="Tangrot J."/>
            <person name="Rosling A."/>
        </authorList>
    </citation>
    <scope>NUCLEOTIDE SEQUENCE</scope>
    <source>
        <strain evidence="1">28 12/20/2015</strain>
    </source>
</reference>
<name>A0ACA9LGI3_9GLOM</name>